<name>A0A0B6RVH1_BURPL</name>
<evidence type="ECO:0000256" key="4">
    <source>
        <dbReference type="ARBA" id="ARBA00022840"/>
    </source>
</evidence>
<keyword evidence="4" id="KW-0067">ATP-binding</keyword>
<reference evidence="10" key="1">
    <citation type="submission" date="2011-03" db="EMBL/GenBank/DDBJ databases">
        <authorList>
            <person name="Voget S."/>
            <person name="Streit W.R."/>
            <person name="Jaeger K.E."/>
            <person name="Daniel R."/>
        </authorList>
    </citation>
    <scope>NUCLEOTIDE SEQUENCE [LARGE SCALE GENOMIC DNA]</scope>
    <source>
        <strain evidence="10">PG1</strain>
    </source>
</reference>
<keyword evidence="10" id="KW-1185">Reference proteome</keyword>
<dbReference type="GO" id="GO:0005524">
    <property type="term" value="F:ATP binding"/>
    <property type="evidence" value="ECO:0007669"/>
    <property type="project" value="UniProtKB-KW"/>
</dbReference>
<evidence type="ECO:0000256" key="3">
    <source>
        <dbReference type="ARBA" id="ARBA00022741"/>
    </source>
</evidence>
<dbReference type="EMBL" id="CP002580">
    <property type="protein sequence ID" value="AJK47363.1"/>
    <property type="molecule type" value="Genomic_DNA"/>
</dbReference>
<dbReference type="HOGENOM" id="CLU_093097_0_0_4"/>
<evidence type="ECO:0000256" key="6">
    <source>
        <dbReference type="ARBA" id="ARBA00047939"/>
    </source>
</evidence>
<dbReference type="Pfam" id="PF02661">
    <property type="entry name" value="Fic"/>
    <property type="match status" value="1"/>
</dbReference>
<evidence type="ECO:0000313" key="10">
    <source>
        <dbReference type="Proteomes" id="UP000031838"/>
    </source>
</evidence>
<dbReference type="InterPro" id="IPR003812">
    <property type="entry name" value="Fido"/>
</dbReference>
<keyword evidence="3" id="KW-0547">Nucleotide-binding</keyword>
<reference evidence="9 10" key="2">
    <citation type="journal article" date="2016" name="Appl. Microbiol. Biotechnol.">
        <title>Mutations improving production and secretion of extracellular lipase by Burkholderia glumae PG1.</title>
        <authorList>
            <person name="Knapp A."/>
            <person name="Voget S."/>
            <person name="Gao R."/>
            <person name="Zaburannyi N."/>
            <person name="Krysciak D."/>
            <person name="Breuer M."/>
            <person name="Hauer B."/>
            <person name="Streit W.R."/>
            <person name="Muller R."/>
            <person name="Daniel R."/>
            <person name="Jaeger K.E."/>
        </authorList>
    </citation>
    <scope>NUCLEOTIDE SEQUENCE [LARGE SCALE GENOMIC DNA]</scope>
    <source>
        <strain evidence="9 10">PG1</strain>
    </source>
</reference>
<dbReference type="PROSITE" id="PS51459">
    <property type="entry name" value="FIDO"/>
    <property type="match status" value="1"/>
</dbReference>
<dbReference type="AlphaFoldDB" id="A0A0B6RVH1"/>
<dbReference type="SUPFAM" id="SSF140931">
    <property type="entry name" value="Fic-like"/>
    <property type="match status" value="1"/>
</dbReference>
<keyword evidence="1" id="KW-0808">Transferase</keyword>
<evidence type="ECO:0000256" key="5">
    <source>
        <dbReference type="ARBA" id="ARBA00034531"/>
    </source>
</evidence>
<gene>
    <name evidence="9" type="ORF">BGL_1c28860</name>
</gene>
<proteinExistence type="predicted"/>
<evidence type="ECO:0000256" key="1">
    <source>
        <dbReference type="ARBA" id="ARBA00022679"/>
    </source>
</evidence>
<evidence type="ECO:0000313" key="9">
    <source>
        <dbReference type="EMBL" id="AJK47363.1"/>
    </source>
</evidence>
<evidence type="ECO:0000256" key="2">
    <source>
        <dbReference type="ARBA" id="ARBA00022695"/>
    </source>
</evidence>
<evidence type="ECO:0000259" key="8">
    <source>
        <dbReference type="PROSITE" id="PS51459"/>
    </source>
</evidence>
<evidence type="ECO:0000256" key="7">
    <source>
        <dbReference type="ARBA" id="ARBA00048696"/>
    </source>
</evidence>
<dbReference type="RefSeq" id="WP_042625699.1">
    <property type="nucleotide sequence ID" value="NZ_CP002580.1"/>
</dbReference>
<feature type="domain" description="Fido" evidence="8">
    <location>
        <begin position="51"/>
        <end position="186"/>
    </location>
</feature>
<dbReference type="InterPro" id="IPR036597">
    <property type="entry name" value="Fido-like_dom_sf"/>
</dbReference>
<sequence>MFDPFKDFEQAGYLRNRYGEKDPEIVRALEHELFRAGLDEAIAYLAGCRTIGYADFLAVHRILFSAFYPWTGQDRATTAPDIAVTKAGTWFSHPIDACLAVEEGLRIGQNRKQLRQRPGEVMGLFAYGHPFLDGNGRTMLVVHSELCQRAGFCIEWHKTRKVDYLAALSKEISSPGQGILDAYLLQFVGDVQERHLWGGMIGALAGLDGQGAEDTIAGDYSSAEVSQQYREFEQRRGYQIGPDTNERE</sequence>
<organism evidence="9 10">
    <name type="scientific">Burkholderia plantarii</name>
    <dbReference type="NCBI Taxonomy" id="41899"/>
    <lineage>
        <taxon>Bacteria</taxon>
        <taxon>Pseudomonadati</taxon>
        <taxon>Pseudomonadota</taxon>
        <taxon>Betaproteobacteria</taxon>
        <taxon>Burkholderiales</taxon>
        <taxon>Burkholderiaceae</taxon>
        <taxon>Burkholderia</taxon>
    </lineage>
</organism>
<keyword evidence="2" id="KW-0548">Nucleotidyltransferase</keyword>
<dbReference type="Proteomes" id="UP000031838">
    <property type="component" value="Chromosome 1"/>
</dbReference>
<dbReference type="PANTHER" id="PTHR39560:SF1">
    <property type="entry name" value="PROTEIN ADENYLYLTRANSFERASE FIC-RELATED"/>
    <property type="match status" value="1"/>
</dbReference>
<dbReference type="GO" id="GO:0051302">
    <property type="term" value="P:regulation of cell division"/>
    <property type="evidence" value="ECO:0007669"/>
    <property type="project" value="TreeGrafter"/>
</dbReference>
<accession>A0A0B6RVH1</accession>
<dbReference type="PANTHER" id="PTHR39560">
    <property type="entry name" value="PROTEIN ADENYLYLTRANSFERASE FIC-RELATED"/>
    <property type="match status" value="1"/>
</dbReference>
<dbReference type="GO" id="GO:0070733">
    <property type="term" value="F:AMPylase activity"/>
    <property type="evidence" value="ECO:0007669"/>
    <property type="project" value="UniProtKB-EC"/>
</dbReference>
<dbReference type="EC" id="2.7.7.108" evidence="5"/>
<protein>
    <recommendedName>
        <fullName evidence="5">protein adenylyltransferase</fullName>
        <ecNumber evidence="5">2.7.7.108</ecNumber>
    </recommendedName>
</protein>
<comment type="catalytic activity">
    <reaction evidence="6">
        <text>L-threonyl-[protein] + ATP = 3-O-(5'-adenylyl)-L-threonyl-[protein] + diphosphate</text>
        <dbReference type="Rhea" id="RHEA:54292"/>
        <dbReference type="Rhea" id="RHEA-COMP:11060"/>
        <dbReference type="Rhea" id="RHEA-COMP:13847"/>
        <dbReference type="ChEBI" id="CHEBI:30013"/>
        <dbReference type="ChEBI" id="CHEBI:30616"/>
        <dbReference type="ChEBI" id="CHEBI:33019"/>
        <dbReference type="ChEBI" id="CHEBI:138113"/>
        <dbReference type="EC" id="2.7.7.108"/>
    </reaction>
</comment>
<dbReference type="KEGG" id="bgp:BGL_1c28860"/>
<dbReference type="Gene3D" id="1.10.3290.10">
    <property type="entry name" value="Fido-like domain"/>
    <property type="match status" value="1"/>
</dbReference>
<comment type="catalytic activity">
    <reaction evidence="7">
        <text>L-tyrosyl-[protein] + ATP = O-(5'-adenylyl)-L-tyrosyl-[protein] + diphosphate</text>
        <dbReference type="Rhea" id="RHEA:54288"/>
        <dbReference type="Rhea" id="RHEA-COMP:10136"/>
        <dbReference type="Rhea" id="RHEA-COMP:13846"/>
        <dbReference type="ChEBI" id="CHEBI:30616"/>
        <dbReference type="ChEBI" id="CHEBI:33019"/>
        <dbReference type="ChEBI" id="CHEBI:46858"/>
        <dbReference type="ChEBI" id="CHEBI:83624"/>
        <dbReference type="EC" id="2.7.7.108"/>
    </reaction>
</comment>